<keyword evidence="2" id="KW-0238">DNA-binding</keyword>
<evidence type="ECO:0000256" key="3">
    <source>
        <dbReference type="ARBA" id="ARBA00023163"/>
    </source>
</evidence>
<accession>A0A517TD95</accession>
<dbReference type="Gene3D" id="3.40.50.2300">
    <property type="match status" value="2"/>
</dbReference>
<dbReference type="RefSeq" id="WP_145265358.1">
    <property type="nucleotide sequence ID" value="NZ_CP036316.1"/>
</dbReference>
<dbReference type="InterPro" id="IPR009057">
    <property type="entry name" value="Homeodomain-like_sf"/>
</dbReference>
<dbReference type="PROSITE" id="PS01124">
    <property type="entry name" value="HTH_ARAC_FAMILY_2"/>
    <property type="match status" value="1"/>
</dbReference>
<dbReference type="PROSITE" id="PS00041">
    <property type="entry name" value="HTH_ARAC_FAMILY_1"/>
    <property type="match status" value="1"/>
</dbReference>
<keyword evidence="6" id="KW-1185">Reference proteome</keyword>
<dbReference type="InterPro" id="IPR028082">
    <property type="entry name" value="Peripla_BP_I"/>
</dbReference>
<dbReference type="InterPro" id="IPR018062">
    <property type="entry name" value="HTH_AraC-typ_CS"/>
</dbReference>
<evidence type="ECO:0000313" key="5">
    <source>
        <dbReference type="EMBL" id="QDT66342.1"/>
    </source>
</evidence>
<dbReference type="InterPro" id="IPR046335">
    <property type="entry name" value="LacI/GalR-like_sensor"/>
</dbReference>
<proteinExistence type="predicted"/>
<dbReference type="SMART" id="SM00342">
    <property type="entry name" value="HTH_ARAC"/>
    <property type="match status" value="1"/>
</dbReference>
<dbReference type="InterPro" id="IPR018060">
    <property type="entry name" value="HTH_AraC"/>
</dbReference>
<dbReference type="Pfam" id="PF13377">
    <property type="entry name" value="Peripla_BP_3"/>
    <property type="match status" value="1"/>
</dbReference>
<dbReference type="KEGG" id="chya:V22_36080"/>
<dbReference type="SUPFAM" id="SSF53822">
    <property type="entry name" value="Periplasmic binding protein-like I"/>
    <property type="match status" value="1"/>
</dbReference>
<dbReference type="Pfam" id="PF22177">
    <property type="entry name" value="PBP1_XylR"/>
    <property type="match status" value="1"/>
</dbReference>
<dbReference type="CDD" id="cd01543">
    <property type="entry name" value="PBP1_XylR"/>
    <property type="match status" value="1"/>
</dbReference>
<dbReference type="OrthoDB" id="184994at2"/>
<protein>
    <submittedName>
        <fullName evidence="5">Xylose operon regulatory protein</fullName>
    </submittedName>
</protein>
<evidence type="ECO:0000259" key="4">
    <source>
        <dbReference type="PROSITE" id="PS01124"/>
    </source>
</evidence>
<keyword evidence="1" id="KW-0805">Transcription regulation</keyword>
<organism evidence="5 6">
    <name type="scientific">Calycomorphotria hydatis</name>
    <dbReference type="NCBI Taxonomy" id="2528027"/>
    <lineage>
        <taxon>Bacteria</taxon>
        <taxon>Pseudomonadati</taxon>
        <taxon>Planctomycetota</taxon>
        <taxon>Planctomycetia</taxon>
        <taxon>Planctomycetales</taxon>
        <taxon>Planctomycetaceae</taxon>
        <taxon>Calycomorphotria</taxon>
    </lineage>
</organism>
<gene>
    <name evidence="5" type="primary">xylR_8</name>
    <name evidence="5" type="ORF">V22_36080</name>
</gene>
<dbReference type="Proteomes" id="UP000319976">
    <property type="component" value="Chromosome"/>
</dbReference>
<name>A0A517TD95_9PLAN</name>
<dbReference type="SUPFAM" id="SSF46689">
    <property type="entry name" value="Homeodomain-like"/>
    <property type="match status" value="1"/>
</dbReference>
<feature type="domain" description="HTH araC/xylS-type" evidence="4">
    <location>
        <begin position="281"/>
        <end position="379"/>
    </location>
</feature>
<dbReference type="GO" id="GO:0003700">
    <property type="term" value="F:DNA-binding transcription factor activity"/>
    <property type="evidence" value="ECO:0007669"/>
    <property type="project" value="InterPro"/>
</dbReference>
<evidence type="ECO:0000256" key="1">
    <source>
        <dbReference type="ARBA" id="ARBA00023015"/>
    </source>
</evidence>
<dbReference type="PANTHER" id="PTHR30146">
    <property type="entry name" value="LACI-RELATED TRANSCRIPTIONAL REPRESSOR"/>
    <property type="match status" value="1"/>
</dbReference>
<reference evidence="5 6" key="1">
    <citation type="submission" date="2019-02" db="EMBL/GenBank/DDBJ databases">
        <title>Deep-cultivation of Planctomycetes and their phenomic and genomic characterization uncovers novel biology.</title>
        <authorList>
            <person name="Wiegand S."/>
            <person name="Jogler M."/>
            <person name="Boedeker C."/>
            <person name="Pinto D."/>
            <person name="Vollmers J."/>
            <person name="Rivas-Marin E."/>
            <person name="Kohn T."/>
            <person name="Peeters S.H."/>
            <person name="Heuer A."/>
            <person name="Rast P."/>
            <person name="Oberbeckmann S."/>
            <person name="Bunk B."/>
            <person name="Jeske O."/>
            <person name="Meyerdierks A."/>
            <person name="Storesund J.E."/>
            <person name="Kallscheuer N."/>
            <person name="Luecker S."/>
            <person name="Lage O.M."/>
            <person name="Pohl T."/>
            <person name="Merkel B.J."/>
            <person name="Hornburger P."/>
            <person name="Mueller R.-W."/>
            <person name="Bruemmer F."/>
            <person name="Labrenz M."/>
            <person name="Spormann A.M."/>
            <person name="Op den Camp H."/>
            <person name="Overmann J."/>
            <person name="Amann R."/>
            <person name="Jetten M.S.M."/>
            <person name="Mascher T."/>
            <person name="Medema M.H."/>
            <person name="Devos D.P."/>
            <person name="Kaster A.-K."/>
            <person name="Ovreas L."/>
            <person name="Rohde M."/>
            <person name="Galperin M.Y."/>
            <person name="Jogler C."/>
        </authorList>
    </citation>
    <scope>NUCLEOTIDE SEQUENCE [LARGE SCALE GENOMIC DNA]</scope>
    <source>
        <strain evidence="5 6">V22</strain>
    </source>
</reference>
<dbReference type="PANTHER" id="PTHR30146:SF24">
    <property type="entry name" value="XYLOSE OPERON REGULATORY PROTEIN"/>
    <property type="match status" value="1"/>
</dbReference>
<sequence>MSGRKHIALLIETSREHGRQMLAGISRFAAQVENWSLRLEPRNIDDPAPKWLQDWAGDGIIARCDSSELTKALVSTGLPCVDVRGGGRSLGMPFVGINSDAIIDTAIDHFRIRGFQHFAYCSRSRSQHFWMQQRRDYYQSQLSGMGYQVSCFPSKESQRRLKDEQKRLSEWLLQLPRPVAILACDDEQAHQLVNLAEELHIRIPQEIAVLGIDNDQVFCRIPRIPISSVDVNASEAGFKAAQVLAQLMAGKSVPQQTLVQPRGVITRQSTEVIAVDCEETKAALHYINSHACEGITADDVAKHAAISRSTLDRYLRRAINQSATAVILEAKLNAVKKCLTNTELPLASIARQTGFVSVHHLANLFRKQTGVPPGQFRRETTRDKSI</sequence>
<dbReference type="Pfam" id="PF12833">
    <property type="entry name" value="HTH_18"/>
    <property type="match status" value="1"/>
</dbReference>
<keyword evidence="3" id="KW-0804">Transcription</keyword>
<dbReference type="AlphaFoldDB" id="A0A517TD95"/>
<evidence type="ECO:0000256" key="2">
    <source>
        <dbReference type="ARBA" id="ARBA00023125"/>
    </source>
</evidence>
<dbReference type="EMBL" id="CP036316">
    <property type="protein sequence ID" value="QDT66342.1"/>
    <property type="molecule type" value="Genomic_DNA"/>
</dbReference>
<evidence type="ECO:0000313" key="6">
    <source>
        <dbReference type="Proteomes" id="UP000319976"/>
    </source>
</evidence>
<dbReference type="InterPro" id="IPR054031">
    <property type="entry name" value="XylR_PBP1"/>
</dbReference>
<dbReference type="Gene3D" id="1.10.10.60">
    <property type="entry name" value="Homeodomain-like"/>
    <property type="match status" value="1"/>
</dbReference>
<dbReference type="GO" id="GO:0000976">
    <property type="term" value="F:transcription cis-regulatory region binding"/>
    <property type="evidence" value="ECO:0007669"/>
    <property type="project" value="TreeGrafter"/>
</dbReference>